<evidence type="ECO:0000313" key="2">
    <source>
        <dbReference type="EMBL" id="CAD6493946.1"/>
    </source>
</evidence>
<proteinExistence type="predicted"/>
<evidence type="ECO:0000313" key="3">
    <source>
        <dbReference type="Proteomes" id="UP000634805"/>
    </source>
</evidence>
<feature type="region of interest" description="Disordered" evidence="1">
    <location>
        <begin position="28"/>
        <end position="54"/>
    </location>
</feature>
<dbReference type="AlphaFoldDB" id="A0A811T966"/>
<reference evidence="2" key="1">
    <citation type="submission" date="2020-10" db="EMBL/GenBank/DDBJ databases">
        <authorList>
            <person name="Hahn C.J."/>
            <person name="Laso-Perez R."/>
            <person name="Vulcano F."/>
            <person name="Vaziourakis K.-M."/>
            <person name="Stokke R."/>
            <person name="Steen I.H."/>
            <person name="Teske A."/>
            <person name="Boetius A."/>
            <person name="Liebeke M."/>
            <person name="Amann R."/>
            <person name="Knittel K."/>
        </authorList>
    </citation>
    <scope>NUCLEOTIDE SEQUENCE</scope>
    <source>
        <strain evidence="2">Gfbio:e3339647-f889-4370-9287-4fb5cb688e4c:AG392D22_GoMArc1</strain>
    </source>
</reference>
<sequence length="103" mass="12317">MVQKKYHAGALHLRDELKWKDLGFAGNERKNKIAPNPKNTDETSSYERVESSLLSQNATRMSMKEIAEFKSREETWENLVKQINEIGEMHENKKKHKPWWKFW</sequence>
<protein>
    <submittedName>
        <fullName evidence="2">Uncharacterized protein</fullName>
    </submittedName>
</protein>
<dbReference type="Proteomes" id="UP000634805">
    <property type="component" value="Unassembled WGS sequence"/>
</dbReference>
<comment type="caution">
    <text evidence="2">The sequence shown here is derived from an EMBL/GenBank/DDBJ whole genome shotgun (WGS) entry which is preliminary data.</text>
</comment>
<organism evidence="2 3">
    <name type="scientific">Candidatus Argoarchaeum ethanivorans</name>
    <dbReference type="NCBI Taxonomy" id="2608793"/>
    <lineage>
        <taxon>Archaea</taxon>
        <taxon>Methanobacteriati</taxon>
        <taxon>Methanobacteriota</taxon>
        <taxon>Stenosarchaea group</taxon>
        <taxon>Methanomicrobia</taxon>
        <taxon>Methanosarcinales</taxon>
        <taxon>Methanosarcinales incertae sedis</taxon>
        <taxon>GOM Arc I cluster</taxon>
        <taxon>Candidatus Argoarchaeum</taxon>
    </lineage>
</organism>
<dbReference type="EMBL" id="CAJHIS010000016">
    <property type="protein sequence ID" value="CAD6493946.1"/>
    <property type="molecule type" value="Genomic_DNA"/>
</dbReference>
<feature type="compositionally biased region" description="Basic and acidic residues" evidence="1">
    <location>
        <begin position="39"/>
        <end position="50"/>
    </location>
</feature>
<name>A0A811T966_9EURY</name>
<gene>
    <name evidence="2" type="ORF">EMLJLAPB_00657</name>
</gene>
<accession>A0A811T966</accession>
<evidence type="ECO:0000256" key="1">
    <source>
        <dbReference type="SAM" id="MobiDB-lite"/>
    </source>
</evidence>